<protein>
    <recommendedName>
        <fullName evidence="2">CCHC-type domain-containing protein</fullName>
    </recommendedName>
</protein>
<proteinExistence type="predicted"/>
<dbReference type="InterPro" id="IPR036875">
    <property type="entry name" value="Znf_CCHC_sf"/>
</dbReference>
<sequence>MEAEQLNHNLLLFKFQSRRDQQEVLEVDKPWFFEKQLVVIKSITGDEALSQVELTETPIWVQLFDIPLNHHSNANVKSMATKAGRFLCFDEKGAAGWGKFVRARVALNVEKPLRKTLSIRFKGDLVIAISYRYEGIPNFCYICGKLGHLLKECELKKEESNDEEVLGFGEWMHASLRKRYSA</sequence>
<accession>A0A9Q0JHA5</accession>
<dbReference type="InterPro" id="IPR040256">
    <property type="entry name" value="At4g02000-like"/>
</dbReference>
<dbReference type="Pfam" id="PF14392">
    <property type="entry name" value="zf-CCHC_4"/>
    <property type="match status" value="1"/>
</dbReference>
<dbReference type="PANTHER" id="PTHR31286:SF167">
    <property type="entry name" value="OS09G0268800 PROTEIN"/>
    <property type="match status" value="1"/>
</dbReference>
<gene>
    <name evidence="3" type="ORF">Tsubulata_042032</name>
</gene>
<dbReference type="SUPFAM" id="SSF57756">
    <property type="entry name" value="Retrovirus zinc finger-like domains"/>
    <property type="match status" value="1"/>
</dbReference>
<dbReference type="PROSITE" id="PS50158">
    <property type="entry name" value="ZF_CCHC"/>
    <property type="match status" value="1"/>
</dbReference>
<dbReference type="GO" id="GO:0003676">
    <property type="term" value="F:nucleic acid binding"/>
    <property type="evidence" value="ECO:0007669"/>
    <property type="project" value="InterPro"/>
</dbReference>
<dbReference type="Proteomes" id="UP001141552">
    <property type="component" value="Unassembled WGS sequence"/>
</dbReference>
<dbReference type="InterPro" id="IPR025836">
    <property type="entry name" value="Zn_knuckle_CX2CX4HX4C"/>
</dbReference>
<dbReference type="EMBL" id="JAKUCV010002462">
    <property type="protein sequence ID" value="KAJ4842551.1"/>
    <property type="molecule type" value="Genomic_DNA"/>
</dbReference>
<dbReference type="PANTHER" id="PTHR31286">
    <property type="entry name" value="GLYCINE-RICH CELL WALL STRUCTURAL PROTEIN 1.8-LIKE"/>
    <property type="match status" value="1"/>
</dbReference>
<name>A0A9Q0JHA5_9ROSI</name>
<evidence type="ECO:0000313" key="3">
    <source>
        <dbReference type="EMBL" id="KAJ4842551.1"/>
    </source>
</evidence>
<reference evidence="3" key="1">
    <citation type="submission" date="2022-02" db="EMBL/GenBank/DDBJ databases">
        <authorList>
            <person name="Henning P.M."/>
            <person name="McCubbin A.G."/>
            <person name="Shore J.S."/>
        </authorList>
    </citation>
    <scope>NUCLEOTIDE SEQUENCE</scope>
    <source>
        <strain evidence="3">F60SS</strain>
        <tissue evidence="3">Leaves</tissue>
    </source>
</reference>
<keyword evidence="4" id="KW-1185">Reference proteome</keyword>
<dbReference type="OrthoDB" id="990360at2759"/>
<evidence type="ECO:0000313" key="4">
    <source>
        <dbReference type="Proteomes" id="UP001141552"/>
    </source>
</evidence>
<keyword evidence="1" id="KW-0862">Zinc</keyword>
<dbReference type="AlphaFoldDB" id="A0A9Q0JHA5"/>
<comment type="caution">
    <text evidence="3">The sequence shown here is derived from an EMBL/GenBank/DDBJ whole genome shotgun (WGS) entry which is preliminary data.</text>
</comment>
<keyword evidence="1" id="KW-0479">Metal-binding</keyword>
<evidence type="ECO:0000256" key="1">
    <source>
        <dbReference type="PROSITE-ProRule" id="PRU00047"/>
    </source>
</evidence>
<dbReference type="GO" id="GO:0008270">
    <property type="term" value="F:zinc ion binding"/>
    <property type="evidence" value="ECO:0007669"/>
    <property type="project" value="UniProtKB-KW"/>
</dbReference>
<feature type="domain" description="CCHC-type" evidence="2">
    <location>
        <begin position="140"/>
        <end position="153"/>
    </location>
</feature>
<keyword evidence="1" id="KW-0863">Zinc-finger</keyword>
<dbReference type="InterPro" id="IPR001878">
    <property type="entry name" value="Znf_CCHC"/>
</dbReference>
<evidence type="ECO:0000259" key="2">
    <source>
        <dbReference type="PROSITE" id="PS50158"/>
    </source>
</evidence>
<organism evidence="3 4">
    <name type="scientific">Turnera subulata</name>
    <dbReference type="NCBI Taxonomy" id="218843"/>
    <lineage>
        <taxon>Eukaryota</taxon>
        <taxon>Viridiplantae</taxon>
        <taxon>Streptophyta</taxon>
        <taxon>Embryophyta</taxon>
        <taxon>Tracheophyta</taxon>
        <taxon>Spermatophyta</taxon>
        <taxon>Magnoliopsida</taxon>
        <taxon>eudicotyledons</taxon>
        <taxon>Gunneridae</taxon>
        <taxon>Pentapetalae</taxon>
        <taxon>rosids</taxon>
        <taxon>fabids</taxon>
        <taxon>Malpighiales</taxon>
        <taxon>Passifloraceae</taxon>
        <taxon>Turnera</taxon>
    </lineage>
</organism>
<reference evidence="3" key="2">
    <citation type="journal article" date="2023" name="Plants (Basel)">
        <title>Annotation of the Turnera subulata (Passifloraceae) Draft Genome Reveals the S-Locus Evolved after the Divergence of Turneroideae from Passifloroideae in a Stepwise Manner.</title>
        <authorList>
            <person name="Henning P.M."/>
            <person name="Roalson E.H."/>
            <person name="Mir W."/>
            <person name="McCubbin A.G."/>
            <person name="Shore J.S."/>
        </authorList>
    </citation>
    <scope>NUCLEOTIDE SEQUENCE</scope>
    <source>
        <strain evidence="3">F60SS</strain>
    </source>
</reference>